<dbReference type="EMBL" id="JAKROA010000001">
    <property type="protein sequence ID" value="KAL5111145.1"/>
    <property type="molecule type" value="Genomic_DNA"/>
</dbReference>
<organism evidence="3 4">
    <name type="scientific">Taenia crassiceps</name>
    <dbReference type="NCBI Taxonomy" id="6207"/>
    <lineage>
        <taxon>Eukaryota</taxon>
        <taxon>Metazoa</taxon>
        <taxon>Spiralia</taxon>
        <taxon>Lophotrochozoa</taxon>
        <taxon>Platyhelminthes</taxon>
        <taxon>Cestoda</taxon>
        <taxon>Eucestoda</taxon>
        <taxon>Cyclophyllidea</taxon>
        <taxon>Taeniidae</taxon>
        <taxon>Taenia</taxon>
    </lineage>
</organism>
<name>A0ABR4QP22_9CEST</name>
<evidence type="ECO:0000313" key="4">
    <source>
        <dbReference type="Proteomes" id="UP001651158"/>
    </source>
</evidence>
<comment type="caution">
    <text evidence="3">The sequence shown here is derived from an EMBL/GenBank/DDBJ whole genome shotgun (WGS) entry which is preliminary data.</text>
</comment>
<proteinExistence type="predicted"/>
<protein>
    <recommendedName>
        <fullName evidence="5">LEM domain-containing protein</fullName>
    </recommendedName>
</protein>
<gene>
    <name evidence="3" type="ORF">TcWFU_000355</name>
</gene>
<sequence>MHDEDVLDGGYVKCQDVYFRRIKSTTKTKDLSEVRKKIEQYVEESNIPIPKHFNEELRIRLAAQFKAVERHVVTSSRCESAVYEMDGGEKGANLKLNQLKPKHDRQKKEDLQAAEVAALSPQPKSKRSKKPPECTPGLLPGINRISLIEVGLPPKRRLYSPNSPAYRNQELNLIEISDHTFTSKCSTLSKSRALIDPLLSGGEVILKSPAISSSSPSPAPSPPFNNNQEPLQELRSVSTQKELELNSQLTQTTHGRTNVNALVMAYEKITAQANEYLSPGASITDQNPPELMDNRVGDTKAKFCELQTTPKLPTKVIPDFISQSSPVLPVRTTKKSKPDKAVKTQPGATTHLGRALLVLALSIVATPIWVLLYLRNRITSSITEDPINLQCLGIEIADDDT</sequence>
<feature type="region of interest" description="Disordered" evidence="1">
    <location>
        <begin position="117"/>
        <end position="138"/>
    </location>
</feature>
<evidence type="ECO:0000256" key="2">
    <source>
        <dbReference type="SAM" id="Phobius"/>
    </source>
</evidence>
<reference evidence="3 4" key="1">
    <citation type="journal article" date="2022" name="Front. Cell. Infect. Microbiol.">
        <title>The Genomes of Two Strains of Taenia crassiceps the Animal Model for the Study of Human Cysticercosis.</title>
        <authorList>
            <person name="Bobes R.J."/>
            <person name="Estrada K."/>
            <person name="Rios-Valencia D.G."/>
            <person name="Calderon-Gallegos A."/>
            <person name="de la Torre P."/>
            <person name="Carrero J.C."/>
            <person name="Sanchez-Flores A."/>
            <person name="Laclette J.P."/>
        </authorList>
    </citation>
    <scope>NUCLEOTIDE SEQUENCE [LARGE SCALE GENOMIC DNA]</scope>
    <source>
        <strain evidence="3">WFUcys</strain>
    </source>
</reference>
<keyword evidence="2" id="KW-0812">Transmembrane</keyword>
<keyword evidence="2" id="KW-1133">Transmembrane helix</keyword>
<accession>A0ABR4QP22</accession>
<feature type="region of interest" description="Disordered" evidence="1">
    <location>
        <begin position="209"/>
        <end position="229"/>
    </location>
</feature>
<evidence type="ECO:0000256" key="1">
    <source>
        <dbReference type="SAM" id="MobiDB-lite"/>
    </source>
</evidence>
<feature type="transmembrane region" description="Helical" evidence="2">
    <location>
        <begin position="355"/>
        <end position="374"/>
    </location>
</feature>
<keyword evidence="2" id="KW-0472">Membrane</keyword>
<evidence type="ECO:0000313" key="3">
    <source>
        <dbReference type="EMBL" id="KAL5111145.1"/>
    </source>
</evidence>
<dbReference type="Proteomes" id="UP001651158">
    <property type="component" value="Unassembled WGS sequence"/>
</dbReference>
<keyword evidence="4" id="KW-1185">Reference proteome</keyword>
<evidence type="ECO:0008006" key="5">
    <source>
        <dbReference type="Google" id="ProtNLM"/>
    </source>
</evidence>